<dbReference type="AlphaFoldDB" id="A0ABD0YLB1"/>
<dbReference type="InterPro" id="IPR043128">
    <property type="entry name" value="Rev_trsase/Diguanyl_cyclase"/>
</dbReference>
<dbReference type="Pfam" id="PF00078">
    <property type="entry name" value="RVT_1"/>
    <property type="match status" value="1"/>
</dbReference>
<dbReference type="PANTHER" id="PTHR33064">
    <property type="entry name" value="POL PROTEIN"/>
    <property type="match status" value="1"/>
</dbReference>
<evidence type="ECO:0000259" key="2">
    <source>
        <dbReference type="PROSITE" id="PS50878"/>
    </source>
</evidence>
<dbReference type="Proteomes" id="UP001558652">
    <property type="component" value="Unassembled WGS sequence"/>
</dbReference>
<dbReference type="PANTHER" id="PTHR33064:SF37">
    <property type="entry name" value="RIBONUCLEASE H"/>
    <property type="match status" value="1"/>
</dbReference>
<organism evidence="3 4">
    <name type="scientific">Ranatra chinensis</name>
    <dbReference type="NCBI Taxonomy" id="642074"/>
    <lineage>
        <taxon>Eukaryota</taxon>
        <taxon>Metazoa</taxon>
        <taxon>Ecdysozoa</taxon>
        <taxon>Arthropoda</taxon>
        <taxon>Hexapoda</taxon>
        <taxon>Insecta</taxon>
        <taxon>Pterygota</taxon>
        <taxon>Neoptera</taxon>
        <taxon>Paraneoptera</taxon>
        <taxon>Hemiptera</taxon>
        <taxon>Heteroptera</taxon>
        <taxon>Panheteroptera</taxon>
        <taxon>Nepomorpha</taxon>
        <taxon>Nepidae</taxon>
        <taxon>Ranatrinae</taxon>
        <taxon>Ranatra</taxon>
    </lineage>
</organism>
<dbReference type="EC" id="2.7.7.49" evidence="1"/>
<sequence length="227" mass="25389">MDEFLEGLDPNAINIYMDDIIVFSRSVEDHGTHMGQLLRRLQEFGLRVSEEKSSLFQSELRFIGHTVLERGVSTNREKVQAVSALPLPKDLKEVTAVQGMVGYYRKFIPNLAERLAPWTRLLKKGVKFLVTADMVDKFNGIKVALIRAPVLRYPNFTRQFVLTKDASGVAVDAVLSQAENGEDQPVLYTGRKLTDAETRYPAISGNYWGWSGESSSSDHTYGAGSSR</sequence>
<dbReference type="PROSITE" id="PS50878">
    <property type="entry name" value="RT_POL"/>
    <property type="match status" value="1"/>
</dbReference>
<dbReference type="InterPro" id="IPR043502">
    <property type="entry name" value="DNA/RNA_pol_sf"/>
</dbReference>
<name>A0ABD0YLB1_9HEMI</name>
<feature type="domain" description="Reverse transcriptase" evidence="2">
    <location>
        <begin position="1"/>
        <end position="67"/>
    </location>
</feature>
<dbReference type="InterPro" id="IPR051320">
    <property type="entry name" value="Viral_Replic_Matur_Polypro"/>
</dbReference>
<dbReference type="SUPFAM" id="SSF56672">
    <property type="entry name" value="DNA/RNA polymerases"/>
    <property type="match status" value="1"/>
</dbReference>
<evidence type="ECO:0000313" key="4">
    <source>
        <dbReference type="Proteomes" id="UP001558652"/>
    </source>
</evidence>
<proteinExistence type="predicted"/>
<comment type="caution">
    <text evidence="3">The sequence shown here is derived from an EMBL/GenBank/DDBJ whole genome shotgun (WGS) entry which is preliminary data.</text>
</comment>
<keyword evidence="4" id="KW-1185">Reference proteome</keyword>
<dbReference type="Pfam" id="PF17919">
    <property type="entry name" value="RT_RNaseH_2"/>
    <property type="match status" value="1"/>
</dbReference>
<evidence type="ECO:0000256" key="1">
    <source>
        <dbReference type="ARBA" id="ARBA00012493"/>
    </source>
</evidence>
<dbReference type="EMBL" id="JBFDAA010000005">
    <property type="protein sequence ID" value="KAL1132050.1"/>
    <property type="molecule type" value="Genomic_DNA"/>
</dbReference>
<dbReference type="GO" id="GO:0003964">
    <property type="term" value="F:RNA-directed DNA polymerase activity"/>
    <property type="evidence" value="ECO:0007669"/>
    <property type="project" value="UniProtKB-EC"/>
</dbReference>
<dbReference type="InterPro" id="IPR041577">
    <property type="entry name" value="RT_RNaseH_2"/>
</dbReference>
<dbReference type="Gene3D" id="3.30.70.270">
    <property type="match status" value="2"/>
</dbReference>
<evidence type="ECO:0000313" key="3">
    <source>
        <dbReference type="EMBL" id="KAL1132050.1"/>
    </source>
</evidence>
<protein>
    <recommendedName>
        <fullName evidence="1">RNA-directed DNA polymerase</fullName>
        <ecNumber evidence="1">2.7.7.49</ecNumber>
    </recommendedName>
</protein>
<accession>A0ABD0YLB1</accession>
<gene>
    <name evidence="3" type="ORF">AAG570_010008</name>
</gene>
<dbReference type="InterPro" id="IPR000477">
    <property type="entry name" value="RT_dom"/>
</dbReference>
<reference evidence="3 4" key="1">
    <citation type="submission" date="2024-07" db="EMBL/GenBank/DDBJ databases">
        <title>Chromosome-level genome assembly of the water stick insect Ranatra chinensis (Heteroptera: Nepidae).</title>
        <authorList>
            <person name="Liu X."/>
        </authorList>
    </citation>
    <scope>NUCLEOTIDE SEQUENCE [LARGE SCALE GENOMIC DNA]</scope>
    <source>
        <strain evidence="3">Cailab_2021Rc</strain>
        <tissue evidence="3">Muscle</tissue>
    </source>
</reference>
<dbReference type="FunFam" id="3.30.70.270:FF:000020">
    <property type="entry name" value="Transposon Tf2-6 polyprotein-like Protein"/>
    <property type="match status" value="1"/>
</dbReference>